<comment type="pathway">
    <text evidence="5">Carbohydrate metabolism; L-rhamnose metabolism.</text>
</comment>
<evidence type="ECO:0000256" key="1">
    <source>
        <dbReference type="ARBA" id="ARBA00022490"/>
    </source>
</evidence>
<dbReference type="AlphaFoldDB" id="A0AB73IC64"/>
<evidence type="ECO:0000256" key="6">
    <source>
        <dbReference type="NCBIfam" id="TIGR02625"/>
    </source>
</evidence>
<keyword evidence="2 5" id="KW-0413">Isomerase</keyword>
<comment type="catalytic activity">
    <reaction evidence="5">
        <text>alpha-L-rhamnose = beta-L-rhamnose</text>
        <dbReference type="Rhea" id="RHEA:25584"/>
        <dbReference type="ChEBI" id="CHEBI:27586"/>
        <dbReference type="ChEBI" id="CHEBI:27907"/>
        <dbReference type="EC" id="5.1.3.32"/>
    </reaction>
</comment>
<keyword evidence="9" id="KW-1185">Reference proteome</keyword>
<evidence type="ECO:0000313" key="7">
    <source>
        <dbReference type="EMBL" id="MDP9647351.1"/>
    </source>
</evidence>
<keyword evidence="1 5" id="KW-0963">Cytoplasm</keyword>
<comment type="function">
    <text evidence="5">Involved in the anomeric conversion of L-rhamnose.</text>
</comment>
<dbReference type="InterPro" id="IPR008000">
    <property type="entry name" value="Rham/fucose_mutarotase"/>
</dbReference>
<keyword evidence="4 5" id="KW-0684">Rhamnose metabolism</keyword>
<dbReference type="GO" id="GO:0062192">
    <property type="term" value="F:L-rhamnose mutarotase activity"/>
    <property type="evidence" value="ECO:0007669"/>
    <property type="project" value="UniProtKB-UniRule"/>
</dbReference>
<dbReference type="RefSeq" id="WP_088174007.1">
    <property type="nucleotide sequence ID" value="NZ_JAURTK010000003.1"/>
</dbReference>
<accession>A0AB73IC64</accession>
<dbReference type="InterPro" id="IPR013448">
    <property type="entry name" value="L-rhamnose_mutarotase"/>
</dbReference>
<sequence length="107" mass="12699">METIAFRMVLNPGMREEYERRHAEIWPELVDALHNAGVREYRIFFDPGTDHLFAVLTRTTHHTMDALPELEVMRKWWDYMADIMHTAPDHTPHQQPLEQVFRLSSLG</sequence>
<evidence type="ECO:0000256" key="2">
    <source>
        <dbReference type="ARBA" id="ARBA00023235"/>
    </source>
</evidence>
<dbReference type="HAMAP" id="MF_01663">
    <property type="entry name" value="L_rham_rotase"/>
    <property type="match status" value="1"/>
</dbReference>
<gene>
    <name evidence="5" type="primary">rhaM</name>
    <name evidence="8" type="ORF">J2776_002938</name>
    <name evidence="7" type="ORF">J2793_002797</name>
</gene>
<dbReference type="EMBL" id="JAURTK010000003">
    <property type="protein sequence ID" value="MDP9647351.1"/>
    <property type="molecule type" value="Genomic_DNA"/>
</dbReference>
<keyword evidence="3 5" id="KW-0119">Carbohydrate metabolism</keyword>
<evidence type="ECO:0000313" key="9">
    <source>
        <dbReference type="Proteomes" id="UP001185254"/>
    </source>
</evidence>
<comment type="subcellular location">
    <subcellularLocation>
        <location evidence="5">Cytoplasm</location>
    </subcellularLocation>
</comment>
<evidence type="ECO:0000256" key="4">
    <source>
        <dbReference type="ARBA" id="ARBA00023308"/>
    </source>
</evidence>
<feature type="binding site" evidence="5">
    <location>
        <begin position="76"/>
        <end position="77"/>
    </location>
    <ligand>
        <name>substrate</name>
    </ligand>
</feature>
<evidence type="ECO:0000256" key="3">
    <source>
        <dbReference type="ARBA" id="ARBA00023277"/>
    </source>
</evidence>
<name>A0AB73IC64_9BURK</name>
<dbReference type="InterPro" id="IPR011008">
    <property type="entry name" value="Dimeric_a/b-barrel"/>
</dbReference>
<dbReference type="EMBL" id="JAVDQN010000002">
    <property type="protein sequence ID" value="MDR6376238.1"/>
    <property type="molecule type" value="Genomic_DNA"/>
</dbReference>
<evidence type="ECO:0000313" key="10">
    <source>
        <dbReference type="Proteomes" id="UP001229486"/>
    </source>
</evidence>
<dbReference type="GeneID" id="97032271"/>
<dbReference type="GO" id="GO:0005737">
    <property type="term" value="C:cytoplasm"/>
    <property type="evidence" value="ECO:0007669"/>
    <property type="project" value="UniProtKB-SubCell"/>
</dbReference>
<dbReference type="Pfam" id="PF05336">
    <property type="entry name" value="rhaM"/>
    <property type="match status" value="1"/>
</dbReference>
<dbReference type="Proteomes" id="UP001185254">
    <property type="component" value="Unassembled WGS sequence"/>
</dbReference>
<feature type="binding site" evidence="5">
    <location>
        <position position="18"/>
    </location>
    <ligand>
        <name>substrate</name>
    </ligand>
</feature>
<dbReference type="GO" id="GO:0019301">
    <property type="term" value="P:rhamnose catabolic process"/>
    <property type="evidence" value="ECO:0007669"/>
    <property type="project" value="UniProtKB-UniRule"/>
</dbReference>
<comment type="subunit">
    <text evidence="5">Homodimer.</text>
</comment>
<comment type="similarity">
    <text evidence="5">Belongs to the rhamnose mutarotase family.</text>
</comment>
<proteinExistence type="inferred from homology"/>
<dbReference type="SUPFAM" id="SSF54909">
    <property type="entry name" value="Dimeric alpha+beta barrel"/>
    <property type="match status" value="1"/>
</dbReference>
<evidence type="ECO:0000256" key="5">
    <source>
        <dbReference type="HAMAP-Rule" id="MF_01663"/>
    </source>
</evidence>
<organism evidence="7 10">
    <name type="scientific">Paraburkholderia caledonica</name>
    <dbReference type="NCBI Taxonomy" id="134536"/>
    <lineage>
        <taxon>Bacteria</taxon>
        <taxon>Pseudomonadati</taxon>
        <taxon>Pseudomonadota</taxon>
        <taxon>Betaproteobacteria</taxon>
        <taxon>Burkholderiales</taxon>
        <taxon>Burkholderiaceae</taxon>
        <taxon>Paraburkholderia</taxon>
    </lineage>
</organism>
<dbReference type="PANTHER" id="PTHR34389">
    <property type="entry name" value="L-RHAMNOSE MUTAROTASE"/>
    <property type="match status" value="1"/>
</dbReference>
<dbReference type="Gene3D" id="3.30.70.100">
    <property type="match status" value="1"/>
</dbReference>
<protein>
    <recommendedName>
        <fullName evidence="5 6">L-rhamnose mutarotase</fullName>
        <ecNumber evidence="5 6">5.1.3.32</ecNumber>
    </recommendedName>
    <alternativeName>
        <fullName evidence="5">Rhamnose 1-epimerase</fullName>
    </alternativeName>
    <alternativeName>
        <fullName evidence="5">Type-3 mutarotase</fullName>
    </alternativeName>
</protein>
<evidence type="ECO:0000313" key="8">
    <source>
        <dbReference type="EMBL" id="MDR6376238.1"/>
    </source>
</evidence>
<dbReference type="Proteomes" id="UP001229486">
    <property type="component" value="Unassembled WGS sequence"/>
</dbReference>
<comment type="caution">
    <text evidence="7">The sequence shown here is derived from an EMBL/GenBank/DDBJ whole genome shotgun (WGS) entry which is preliminary data.</text>
</comment>
<dbReference type="PANTHER" id="PTHR34389:SF2">
    <property type="entry name" value="L-RHAMNOSE MUTAROTASE"/>
    <property type="match status" value="1"/>
</dbReference>
<feature type="binding site" evidence="5">
    <location>
        <position position="41"/>
    </location>
    <ligand>
        <name>substrate</name>
    </ligand>
</feature>
<feature type="active site" description="Proton donor" evidence="5">
    <location>
        <position position="22"/>
    </location>
</feature>
<dbReference type="NCBIfam" id="TIGR02625">
    <property type="entry name" value="YiiL_rotase"/>
    <property type="match status" value="1"/>
</dbReference>
<reference evidence="7 9" key="1">
    <citation type="submission" date="2023-07" db="EMBL/GenBank/DDBJ databases">
        <title>Sorghum-associated microbial communities from plants grown in Nebraska, USA.</title>
        <authorList>
            <person name="Schachtman D."/>
        </authorList>
    </citation>
    <scope>NUCLEOTIDE SEQUENCE</scope>
    <source>
        <strain evidence="8 9">DS1039</strain>
        <strain evidence="7">DS1061</strain>
    </source>
</reference>
<dbReference type="EC" id="5.1.3.32" evidence="5 6"/>